<sequence>MAKLLKYESRDTVETASSLLITSYPLTLDPKYWQSIESGSTFSTIGDSAAKDNSKPGLTVPNYTPAAKVSAKSNANSVFDRIDTDGQPSTVTAPLFESADFSKLNFDAAEIEECSMSVSPKRPIQNHECGRGSYLWLQAEPEQVELEQVELEQAEQGQAEPEWGSLFSKGFDFDRFRLLGGSSKKMSSRKVQQRNDMVKETLLHSLSLYLNPFLADAQRRYFEIGLLQPGSHTELEKRQKNLVKQIVIVESIIHEVAQLEVLIEDCKENGDVNSKRNPATARSSIFN</sequence>
<gene>
    <name evidence="1" type="ORF">LODBEIA_P52740</name>
</gene>
<organism evidence="1 2">
    <name type="scientific">Lodderomyces beijingensis</name>
    <dbReference type="NCBI Taxonomy" id="1775926"/>
    <lineage>
        <taxon>Eukaryota</taxon>
        <taxon>Fungi</taxon>
        <taxon>Dikarya</taxon>
        <taxon>Ascomycota</taxon>
        <taxon>Saccharomycotina</taxon>
        <taxon>Pichiomycetes</taxon>
        <taxon>Debaryomycetaceae</taxon>
        <taxon>Candida/Lodderomyces clade</taxon>
        <taxon>Lodderomyces</taxon>
    </lineage>
</organism>
<proteinExistence type="predicted"/>
<dbReference type="EMBL" id="OZ022410">
    <property type="protein sequence ID" value="CAK9441406.1"/>
    <property type="molecule type" value="Genomic_DNA"/>
</dbReference>
<name>A0ABP0ZSD6_9ASCO</name>
<protein>
    <submittedName>
        <fullName evidence="1">Uncharacterized protein</fullName>
    </submittedName>
</protein>
<dbReference type="RefSeq" id="XP_066832212.1">
    <property type="nucleotide sequence ID" value="XM_066975588.1"/>
</dbReference>
<dbReference type="GeneID" id="92210470"/>
<keyword evidence="2" id="KW-1185">Reference proteome</keyword>
<evidence type="ECO:0000313" key="1">
    <source>
        <dbReference type="EMBL" id="CAK9441406.1"/>
    </source>
</evidence>
<reference evidence="1 2" key="1">
    <citation type="submission" date="2024-03" db="EMBL/GenBank/DDBJ databases">
        <authorList>
            <person name="Brejova B."/>
        </authorList>
    </citation>
    <scope>NUCLEOTIDE SEQUENCE [LARGE SCALE GENOMIC DNA]</scope>
    <source>
        <strain evidence="1 2">CBS 14171</strain>
    </source>
</reference>
<dbReference type="Proteomes" id="UP001497383">
    <property type="component" value="Chromosome 6"/>
</dbReference>
<evidence type="ECO:0000313" key="2">
    <source>
        <dbReference type="Proteomes" id="UP001497383"/>
    </source>
</evidence>
<accession>A0ABP0ZSD6</accession>